<feature type="domain" description="SET" evidence="1">
    <location>
        <begin position="58"/>
        <end position="213"/>
    </location>
</feature>
<dbReference type="CDD" id="cd20071">
    <property type="entry name" value="SET_SMYD"/>
    <property type="match status" value="1"/>
</dbReference>
<dbReference type="GeneID" id="5001243"/>
<dbReference type="Pfam" id="PF00856">
    <property type="entry name" value="SET"/>
    <property type="match status" value="1"/>
</dbReference>
<dbReference type="Gramene" id="ABO95887">
    <property type="protein sequence ID" value="ABO95887"/>
    <property type="gene ID" value="OSTLU_15174"/>
</dbReference>
<name>A4RWK6_OSTLU</name>
<dbReference type="PROSITE" id="PS50280">
    <property type="entry name" value="SET"/>
    <property type="match status" value="1"/>
</dbReference>
<dbReference type="RefSeq" id="XP_001417594.1">
    <property type="nucleotide sequence ID" value="XM_001417557.1"/>
</dbReference>
<keyword evidence="3" id="KW-1185">Reference proteome</keyword>
<evidence type="ECO:0000313" key="2">
    <source>
        <dbReference type="EMBL" id="ABO95887.1"/>
    </source>
</evidence>
<dbReference type="HOGENOM" id="CLU_058310_0_0_1"/>
<dbReference type="STRING" id="436017.A4RWK6"/>
<evidence type="ECO:0000259" key="1">
    <source>
        <dbReference type="PROSITE" id="PS50280"/>
    </source>
</evidence>
<dbReference type="eggNOG" id="KOG2084">
    <property type="taxonomic scope" value="Eukaryota"/>
</dbReference>
<dbReference type="PANTHER" id="PTHR12197:SF298">
    <property type="entry name" value="HISTONE-LYSINE N-METHYLTRANSFERASE ATXR4"/>
    <property type="match status" value="1"/>
</dbReference>
<organism evidence="2 3">
    <name type="scientific">Ostreococcus lucimarinus (strain CCE9901)</name>
    <dbReference type="NCBI Taxonomy" id="436017"/>
    <lineage>
        <taxon>Eukaryota</taxon>
        <taxon>Viridiplantae</taxon>
        <taxon>Chlorophyta</taxon>
        <taxon>Mamiellophyceae</taxon>
        <taxon>Mamiellales</taxon>
        <taxon>Bathycoccaceae</taxon>
        <taxon>Ostreococcus</taxon>
    </lineage>
</organism>
<accession>A4RWK6</accession>
<proteinExistence type="predicted"/>
<dbReference type="InterPro" id="IPR050869">
    <property type="entry name" value="H3K4_H4K5_MeTrfase"/>
</dbReference>
<dbReference type="InterPro" id="IPR046341">
    <property type="entry name" value="SET_dom_sf"/>
</dbReference>
<dbReference type="OrthoDB" id="548349at2759"/>
<sequence length="253" mass="27227">MDNARSRCEWCLRASAGGATCESCADARRLAYGDFEKTHGVDLSELEAYCEKNGGLKFPLITARAASMIASGALNKSTLEWLCAANDVETNPPAQWLEECDVLRRAFGDAGKDIITPAWYAGITSRLHLNSFRVEIPVDAAASTTDFKDVLSAGLDAITQGTASGSAVYKYVSLLNHSCAPNCHTHWENGDSSLTIRALREIAPGEELTITYVDADSPRDARRARLANSYAFDCACSRCAAGEQRAANSLAHP</sequence>
<dbReference type="EMBL" id="CP000584">
    <property type="protein sequence ID" value="ABO95887.1"/>
    <property type="molecule type" value="Genomic_DNA"/>
</dbReference>
<evidence type="ECO:0000313" key="3">
    <source>
        <dbReference type="Proteomes" id="UP000001568"/>
    </source>
</evidence>
<protein>
    <recommendedName>
        <fullName evidence="1">SET domain-containing protein</fullName>
    </recommendedName>
</protein>
<dbReference type="Proteomes" id="UP000001568">
    <property type="component" value="Chromosome 4"/>
</dbReference>
<dbReference type="SUPFAM" id="SSF82199">
    <property type="entry name" value="SET domain"/>
    <property type="match status" value="1"/>
</dbReference>
<dbReference type="Gene3D" id="2.170.270.10">
    <property type="entry name" value="SET domain"/>
    <property type="match status" value="1"/>
</dbReference>
<gene>
    <name evidence="2" type="primary">SDG3512</name>
    <name evidence="2" type="ORF">OSTLU_15174</name>
</gene>
<dbReference type="PANTHER" id="PTHR12197">
    <property type="entry name" value="HISTONE-LYSINE N-METHYLTRANSFERASE SMYD"/>
    <property type="match status" value="1"/>
</dbReference>
<dbReference type="InterPro" id="IPR001214">
    <property type="entry name" value="SET_dom"/>
</dbReference>
<reference evidence="2 3" key="1">
    <citation type="journal article" date="2007" name="Proc. Natl. Acad. Sci. U.S.A.">
        <title>The tiny eukaryote Ostreococcus provides genomic insights into the paradox of plankton speciation.</title>
        <authorList>
            <person name="Palenik B."/>
            <person name="Grimwood J."/>
            <person name="Aerts A."/>
            <person name="Rouze P."/>
            <person name="Salamov A."/>
            <person name="Putnam N."/>
            <person name="Dupont C."/>
            <person name="Jorgensen R."/>
            <person name="Derelle E."/>
            <person name="Rombauts S."/>
            <person name="Zhou K."/>
            <person name="Otillar R."/>
            <person name="Merchant S.S."/>
            <person name="Podell S."/>
            <person name="Gaasterland T."/>
            <person name="Napoli C."/>
            <person name="Gendler K."/>
            <person name="Manuell A."/>
            <person name="Tai V."/>
            <person name="Vallon O."/>
            <person name="Piganeau G."/>
            <person name="Jancek S."/>
            <person name="Heijde M."/>
            <person name="Jabbari K."/>
            <person name="Bowler C."/>
            <person name="Lohr M."/>
            <person name="Robbens S."/>
            <person name="Werner G."/>
            <person name="Dubchak I."/>
            <person name="Pazour G.J."/>
            <person name="Ren Q."/>
            <person name="Paulsen I."/>
            <person name="Delwiche C."/>
            <person name="Schmutz J."/>
            <person name="Rokhsar D."/>
            <person name="Van de Peer Y."/>
            <person name="Moreau H."/>
            <person name="Grigoriev I.V."/>
        </authorList>
    </citation>
    <scope>NUCLEOTIDE SEQUENCE [LARGE SCALE GENOMIC DNA]</scope>
    <source>
        <strain evidence="2 3">CCE9901</strain>
    </source>
</reference>
<dbReference type="AlphaFoldDB" id="A4RWK6"/>
<dbReference type="GO" id="GO:0005634">
    <property type="term" value="C:nucleus"/>
    <property type="evidence" value="ECO:0007669"/>
    <property type="project" value="TreeGrafter"/>
</dbReference>
<dbReference type="KEGG" id="olu:OSTLU_15174"/>